<dbReference type="Proteomes" id="UP000186112">
    <property type="component" value="Unassembled WGS sequence"/>
</dbReference>
<dbReference type="NCBIfam" id="NF006160">
    <property type="entry name" value="PRK08304.1"/>
    <property type="match status" value="1"/>
</dbReference>
<accession>A0A1U7M6I0</accession>
<dbReference type="InterPro" id="IPR016039">
    <property type="entry name" value="Thiolase-like"/>
</dbReference>
<dbReference type="GO" id="GO:0016746">
    <property type="term" value="F:acyltransferase activity"/>
    <property type="evidence" value="ECO:0007669"/>
    <property type="project" value="InterPro"/>
</dbReference>
<dbReference type="OrthoDB" id="9770068at2"/>
<proteinExistence type="predicted"/>
<dbReference type="EMBL" id="LTDM01000015">
    <property type="protein sequence ID" value="OLS02860.1"/>
    <property type="molecule type" value="Genomic_DNA"/>
</dbReference>
<protein>
    <submittedName>
        <fullName evidence="1">Stage V sporulation protein AD</fullName>
    </submittedName>
</protein>
<comment type="caution">
    <text evidence="1">The sequence shown here is derived from an EMBL/GenBank/DDBJ whole genome shotgun (WGS) entry which is preliminary data.</text>
</comment>
<evidence type="ECO:0000313" key="1">
    <source>
        <dbReference type="EMBL" id="OLS02860.1"/>
    </source>
</evidence>
<dbReference type="RefSeq" id="WP_075725991.1">
    <property type="nucleotide sequence ID" value="NZ_LTDM01000015.1"/>
</dbReference>
<dbReference type="InterPro" id="IPR038369">
    <property type="entry name" value="SpoVAD_sf"/>
</dbReference>
<keyword evidence="2" id="KW-1185">Reference proteome</keyword>
<dbReference type="NCBIfam" id="TIGR02845">
    <property type="entry name" value="spore_V_AD"/>
    <property type="match status" value="1"/>
</dbReference>
<dbReference type="AlphaFoldDB" id="A0A1U7M6I0"/>
<evidence type="ECO:0000313" key="2">
    <source>
        <dbReference type="Proteomes" id="UP000186112"/>
    </source>
</evidence>
<dbReference type="InterPro" id="IPR010894">
    <property type="entry name" value="SpoVAD"/>
</dbReference>
<reference evidence="1 2" key="1">
    <citation type="submission" date="2016-02" db="EMBL/GenBank/DDBJ databases">
        <title>Genome sequence of Tissierella creatinophila DSM 6911.</title>
        <authorList>
            <person name="Poehlein A."/>
            <person name="Daniel R."/>
        </authorList>
    </citation>
    <scope>NUCLEOTIDE SEQUENCE [LARGE SCALE GENOMIC DNA]</scope>
    <source>
        <strain evidence="1 2">DSM 6911</strain>
    </source>
</reference>
<name>A0A1U7M6I0_TISCR</name>
<dbReference type="Gene3D" id="3.40.47.40">
    <property type="entry name" value="Stage V sporulation protein AD"/>
    <property type="match status" value="1"/>
</dbReference>
<dbReference type="SUPFAM" id="SSF53901">
    <property type="entry name" value="Thiolase-like"/>
    <property type="match status" value="1"/>
</dbReference>
<organism evidence="1 2">
    <name type="scientific">Tissierella creatinophila DSM 6911</name>
    <dbReference type="NCBI Taxonomy" id="1123403"/>
    <lineage>
        <taxon>Bacteria</taxon>
        <taxon>Bacillati</taxon>
        <taxon>Bacillota</taxon>
        <taxon>Tissierellia</taxon>
        <taxon>Tissierellales</taxon>
        <taxon>Tissierellaceae</taxon>
        <taxon>Tissierella</taxon>
    </lineage>
</organism>
<dbReference type="Pfam" id="PF07451">
    <property type="entry name" value="SpoVAD"/>
    <property type="match status" value="1"/>
</dbReference>
<gene>
    <name evidence="1" type="primary">spoVAD</name>
    <name evidence="1" type="ORF">TICRE_11330</name>
</gene>
<dbReference type="PIRSF" id="PIRSF011570">
    <property type="entry name" value="SpoVAD"/>
    <property type="match status" value="1"/>
</dbReference>
<sequence>MSLKKIGERTFKLNNPPSILGNYSIVGPKEGDGPLKDYFDEILEDDLWGEESFEKAETKIQEQTIRAAIENANLSLSDIDLLLSGDLLNQIVASGYSARGLSIPFIGLYGACSTMTESLAVGAMFIDGGFGDKIVCATSSHFSSAERQFRFPLEYASQRKFSAQWTVTGSGATILSAAGEGPFITYVTPGKIVDPGIKDASNMGAAMAPAAIDTLISHFKDTGFEPSDYDLIITGDLGIIGKSIVMDMMKEEGYDLEGIFTDCGAEIFDPYKQDTHAGGSGCGCSAVVFNGYILKEMKKGRFKRVLLAATGALHSPLITQQGESIPSISHAVTIDINRI</sequence>